<feature type="non-terminal residue" evidence="1">
    <location>
        <position position="1"/>
    </location>
</feature>
<dbReference type="Proteomes" id="UP001151699">
    <property type="component" value="Chromosome A"/>
</dbReference>
<proteinExistence type="predicted"/>
<evidence type="ECO:0000313" key="2">
    <source>
        <dbReference type="Proteomes" id="UP001151699"/>
    </source>
</evidence>
<dbReference type="AlphaFoldDB" id="A0A9Q0ND12"/>
<dbReference type="EMBL" id="WJQU01000001">
    <property type="protein sequence ID" value="KAJ6648041.1"/>
    <property type="molecule type" value="Genomic_DNA"/>
</dbReference>
<gene>
    <name evidence="1" type="ORF">Bhyg_03266</name>
</gene>
<sequence length="165" mass="18466">ILSVHVKQQKRLHPVTYNEDSGLIAANDIIAEIDAAKDTTAATLTVAECSKQTKNNYHQKCNLSTKFKIGVKQKPVGKSVENMIHKAMKKPEKNMIRNSRFKNYSKSGTLKKSEGDDAMAHRPRYDNFLKSGTAHSRSSKFSGATKINRSVTSATITKEEYLKKH</sequence>
<feature type="non-terminal residue" evidence="1">
    <location>
        <position position="165"/>
    </location>
</feature>
<protein>
    <submittedName>
        <fullName evidence="1">Uncharacterized protein</fullName>
    </submittedName>
</protein>
<reference evidence="1" key="1">
    <citation type="submission" date="2022-07" db="EMBL/GenBank/DDBJ databases">
        <authorList>
            <person name="Trinca V."/>
            <person name="Uliana J.V.C."/>
            <person name="Torres T.T."/>
            <person name="Ward R.J."/>
            <person name="Monesi N."/>
        </authorList>
    </citation>
    <scope>NUCLEOTIDE SEQUENCE</scope>
    <source>
        <strain evidence="1">HSMRA1968</strain>
        <tissue evidence="1">Whole embryos</tissue>
    </source>
</reference>
<keyword evidence="2" id="KW-1185">Reference proteome</keyword>
<comment type="caution">
    <text evidence="1">The sequence shown here is derived from an EMBL/GenBank/DDBJ whole genome shotgun (WGS) entry which is preliminary data.</text>
</comment>
<organism evidence="1 2">
    <name type="scientific">Pseudolycoriella hygida</name>
    <dbReference type="NCBI Taxonomy" id="35572"/>
    <lineage>
        <taxon>Eukaryota</taxon>
        <taxon>Metazoa</taxon>
        <taxon>Ecdysozoa</taxon>
        <taxon>Arthropoda</taxon>
        <taxon>Hexapoda</taxon>
        <taxon>Insecta</taxon>
        <taxon>Pterygota</taxon>
        <taxon>Neoptera</taxon>
        <taxon>Endopterygota</taxon>
        <taxon>Diptera</taxon>
        <taxon>Nematocera</taxon>
        <taxon>Sciaroidea</taxon>
        <taxon>Sciaridae</taxon>
        <taxon>Pseudolycoriella</taxon>
    </lineage>
</organism>
<name>A0A9Q0ND12_9DIPT</name>
<accession>A0A9Q0ND12</accession>
<evidence type="ECO:0000313" key="1">
    <source>
        <dbReference type="EMBL" id="KAJ6648041.1"/>
    </source>
</evidence>